<dbReference type="Pfam" id="PF00293">
    <property type="entry name" value="NUDIX"/>
    <property type="match status" value="1"/>
</dbReference>
<dbReference type="PROSITE" id="PS51462">
    <property type="entry name" value="NUDIX"/>
    <property type="match status" value="1"/>
</dbReference>
<sequence>MRVITVLSKELSVPPVAAAVITRATDGRILLVRRRVPEGKLAWQFPAGKVEPGETPEEAAAREAREETGLTVVSRARIGDRIHHETGRHIIYFACDVVSGVAHVAAPREISRIEWLPPELIDTFAPAIYEPVRQYLGLVS</sequence>
<accession>A0A5B8JEG4</accession>
<keyword evidence="7" id="KW-1185">Reference proteome</keyword>
<gene>
    <name evidence="6" type="ORF">FQU76_28450</name>
</gene>
<dbReference type="KEGG" id="sqz:FQU76_28450"/>
<dbReference type="InterPro" id="IPR020476">
    <property type="entry name" value="Nudix_hydrolase"/>
</dbReference>
<evidence type="ECO:0000256" key="3">
    <source>
        <dbReference type="ARBA" id="ARBA00022801"/>
    </source>
</evidence>
<evidence type="ECO:0000313" key="6">
    <source>
        <dbReference type="EMBL" id="QDY79816.1"/>
    </source>
</evidence>
<feature type="domain" description="Nudix hydrolase" evidence="5">
    <location>
        <begin position="11"/>
        <end position="140"/>
    </location>
</feature>
<dbReference type="InterPro" id="IPR000086">
    <property type="entry name" value="NUDIX_hydrolase_dom"/>
</dbReference>
<organism evidence="6 7">
    <name type="scientific">Streptomyces qinzhouensis</name>
    <dbReference type="NCBI Taxonomy" id="2599401"/>
    <lineage>
        <taxon>Bacteria</taxon>
        <taxon>Bacillati</taxon>
        <taxon>Actinomycetota</taxon>
        <taxon>Actinomycetes</taxon>
        <taxon>Kitasatosporales</taxon>
        <taxon>Streptomycetaceae</taxon>
        <taxon>Streptomyces</taxon>
    </lineage>
</organism>
<name>A0A5B8JEG4_9ACTN</name>
<dbReference type="InterPro" id="IPR020084">
    <property type="entry name" value="NUDIX_hydrolase_CS"/>
</dbReference>
<dbReference type="RefSeq" id="WP_146483099.1">
    <property type="nucleotide sequence ID" value="NZ_CP042266.1"/>
</dbReference>
<dbReference type="OrthoDB" id="9761969at2"/>
<proteinExistence type="inferred from homology"/>
<evidence type="ECO:0000256" key="1">
    <source>
        <dbReference type="ARBA" id="ARBA00001946"/>
    </source>
</evidence>
<evidence type="ECO:0000313" key="7">
    <source>
        <dbReference type="Proteomes" id="UP000320580"/>
    </source>
</evidence>
<evidence type="ECO:0000256" key="4">
    <source>
        <dbReference type="RuleBase" id="RU003476"/>
    </source>
</evidence>
<dbReference type="GO" id="GO:0016787">
    <property type="term" value="F:hydrolase activity"/>
    <property type="evidence" value="ECO:0007669"/>
    <property type="project" value="UniProtKB-KW"/>
</dbReference>
<comment type="cofactor">
    <cofactor evidence="1">
        <name>Mg(2+)</name>
        <dbReference type="ChEBI" id="CHEBI:18420"/>
    </cofactor>
</comment>
<evidence type="ECO:0000259" key="5">
    <source>
        <dbReference type="PROSITE" id="PS51462"/>
    </source>
</evidence>
<dbReference type="EMBL" id="CP042266">
    <property type="protein sequence ID" value="QDY79816.1"/>
    <property type="molecule type" value="Genomic_DNA"/>
</dbReference>
<protein>
    <submittedName>
        <fullName evidence="6">NUDIX hydrolase</fullName>
    </submittedName>
</protein>
<dbReference type="PANTHER" id="PTHR43046">
    <property type="entry name" value="GDP-MANNOSE MANNOSYL HYDROLASE"/>
    <property type="match status" value="1"/>
</dbReference>
<dbReference type="AlphaFoldDB" id="A0A5B8JEG4"/>
<comment type="similarity">
    <text evidence="2 4">Belongs to the Nudix hydrolase family.</text>
</comment>
<keyword evidence="3 4" id="KW-0378">Hydrolase</keyword>
<dbReference type="Proteomes" id="UP000320580">
    <property type="component" value="Chromosome"/>
</dbReference>
<dbReference type="PRINTS" id="PR00502">
    <property type="entry name" value="NUDIXFAMILY"/>
</dbReference>
<dbReference type="PANTHER" id="PTHR43046:SF14">
    <property type="entry name" value="MUTT_NUDIX FAMILY PROTEIN"/>
    <property type="match status" value="1"/>
</dbReference>
<dbReference type="CDD" id="cd02883">
    <property type="entry name" value="NUDIX_Hydrolase"/>
    <property type="match status" value="1"/>
</dbReference>
<dbReference type="SUPFAM" id="SSF55811">
    <property type="entry name" value="Nudix"/>
    <property type="match status" value="1"/>
</dbReference>
<dbReference type="InterPro" id="IPR015797">
    <property type="entry name" value="NUDIX_hydrolase-like_dom_sf"/>
</dbReference>
<dbReference type="PROSITE" id="PS00893">
    <property type="entry name" value="NUDIX_BOX"/>
    <property type="match status" value="1"/>
</dbReference>
<reference evidence="6 7" key="1">
    <citation type="submission" date="2019-07" db="EMBL/GenBank/DDBJ databases">
        <authorList>
            <person name="Zhu P."/>
        </authorList>
    </citation>
    <scope>NUCLEOTIDE SEQUENCE [LARGE SCALE GENOMIC DNA]</scope>
    <source>
        <strain evidence="6 7">SSL-25</strain>
    </source>
</reference>
<dbReference type="Gene3D" id="3.90.79.10">
    <property type="entry name" value="Nucleoside Triphosphate Pyrophosphohydrolase"/>
    <property type="match status" value="1"/>
</dbReference>
<evidence type="ECO:0000256" key="2">
    <source>
        <dbReference type="ARBA" id="ARBA00005582"/>
    </source>
</evidence>